<evidence type="ECO:0000259" key="2">
    <source>
        <dbReference type="Pfam" id="PF18962"/>
    </source>
</evidence>
<keyword evidence="1" id="KW-0732">Signal</keyword>
<feature type="domain" description="Secretion system C-terminal sorting" evidence="2">
    <location>
        <begin position="290"/>
        <end position="362"/>
    </location>
</feature>
<evidence type="ECO:0000313" key="3">
    <source>
        <dbReference type="EMBL" id="XCH25378.1"/>
    </source>
</evidence>
<proteinExistence type="predicted"/>
<name>A0AAU8FLB2_9BACT</name>
<sequence>MIRTSKKWIALFSILLGLQYLSNAQTIQIAYENGVLNASKTSYTFDVRAIRGLNYDVANPDSSNWQFMNLRSDVQVPPGVTIQSTNYTFNPAYSSGGAISNNTPGSPPNDGGSWAEFSINLTRTMQAEIPEGAGVVLGTGTLNFSGPVMSSNKITIRPYDGTTFKAFWTNLEPINARKRIDGTANLALPVSLIDFSATREGSLATLSWSTSEESNSDYFEVQRSGDGKTWEKLKIVTAKGESSVEVQYSTVDESPMNGNNLYRLKMVDKDGTFALSKIKSVEFNLKTGYLYPNPVSDKLNFRSIEDWNSIASIKIYNALGVEVYTSPSVPEKEVNVKNLLAGTYVVKLSRKSGKYSSYKVIITR</sequence>
<dbReference type="RefSeq" id="WP_353720679.1">
    <property type="nucleotide sequence ID" value="NZ_CP159289.1"/>
</dbReference>
<protein>
    <submittedName>
        <fullName evidence="3">T9SS type A sorting domain-containing protein</fullName>
    </submittedName>
</protein>
<dbReference type="NCBIfam" id="TIGR04183">
    <property type="entry name" value="Por_Secre_tail"/>
    <property type="match status" value="1"/>
</dbReference>
<dbReference type="Pfam" id="PF18962">
    <property type="entry name" value="Por_Secre_tail"/>
    <property type="match status" value="1"/>
</dbReference>
<dbReference type="InterPro" id="IPR026444">
    <property type="entry name" value="Secre_tail"/>
</dbReference>
<feature type="chain" id="PRO_5043919252" evidence="1">
    <location>
        <begin position="25"/>
        <end position="364"/>
    </location>
</feature>
<organism evidence="3">
    <name type="scientific">Dyadobacter sp. 676</name>
    <dbReference type="NCBI Taxonomy" id="3088362"/>
    <lineage>
        <taxon>Bacteria</taxon>
        <taxon>Pseudomonadati</taxon>
        <taxon>Bacteroidota</taxon>
        <taxon>Cytophagia</taxon>
        <taxon>Cytophagales</taxon>
        <taxon>Spirosomataceae</taxon>
        <taxon>Dyadobacter</taxon>
    </lineage>
</organism>
<dbReference type="AlphaFoldDB" id="A0AAU8FLB2"/>
<gene>
    <name evidence="3" type="ORF">ABV298_02810</name>
</gene>
<dbReference type="EMBL" id="CP159289">
    <property type="protein sequence ID" value="XCH25378.1"/>
    <property type="molecule type" value="Genomic_DNA"/>
</dbReference>
<evidence type="ECO:0000256" key="1">
    <source>
        <dbReference type="SAM" id="SignalP"/>
    </source>
</evidence>
<accession>A0AAU8FLB2</accession>
<feature type="signal peptide" evidence="1">
    <location>
        <begin position="1"/>
        <end position="24"/>
    </location>
</feature>
<reference evidence="3" key="1">
    <citation type="submission" date="2024-06" db="EMBL/GenBank/DDBJ databases">
        <title>Sequencing and assembly of the genome of Dyadobacter sp. strain 676, a symbiont of Cyamopsis tetragonoloba.</title>
        <authorList>
            <person name="Guro P."/>
            <person name="Sazanova A."/>
            <person name="Kuznetsova I."/>
            <person name="Belimov A."/>
            <person name="Safronova V."/>
        </authorList>
    </citation>
    <scope>NUCLEOTIDE SEQUENCE</scope>
    <source>
        <strain evidence="3">676</strain>
    </source>
</reference>